<keyword evidence="8" id="KW-1185">Reference proteome</keyword>
<dbReference type="InterPro" id="IPR002099">
    <property type="entry name" value="MutL/Mlh/PMS"/>
</dbReference>
<dbReference type="EMBL" id="CP114052">
    <property type="protein sequence ID" value="WAW15810.1"/>
    <property type="molecule type" value="Genomic_DNA"/>
</dbReference>
<dbReference type="SUPFAM" id="SSF54211">
    <property type="entry name" value="Ribosomal protein S5 domain 2-like"/>
    <property type="match status" value="1"/>
</dbReference>
<dbReference type="InterPro" id="IPR037198">
    <property type="entry name" value="MutL_C_sf"/>
</dbReference>
<dbReference type="InterPro" id="IPR014721">
    <property type="entry name" value="Ribsml_uS5_D2-typ_fold_subgr"/>
</dbReference>
<dbReference type="PROSITE" id="PS00058">
    <property type="entry name" value="DNA_MISMATCH_REPAIR_1"/>
    <property type="match status" value="1"/>
</dbReference>
<dbReference type="InterPro" id="IPR042121">
    <property type="entry name" value="MutL_C_regsub"/>
</dbReference>
<keyword evidence="7" id="KW-0378">Hydrolase</keyword>
<keyword evidence="7" id="KW-0255">Endonuclease</keyword>
<dbReference type="PANTHER" id="PTHR10073">
    <property type="entry name" value="DNA MISMATCH REPAIR PROTEIN MLH, PMS, MUTL"/>
    <property type="match status" value="1"/>
</dbReference>
<dbReference type="Gene3D" id="3.30.1370.100">
    <property type="entry name" value="MutL, C-terminal domain, regulatory subdomain"/>
    <property type="match status" value="1"/>
</dbReference>
<dbReference type="InterPro" id="IPR020568">
    <property type="entry name" value="Ribosomal_Su5_D2-typ_SF"/>
</dbReference>
<dbReference type="Pfam" id="PF08676">
    <property type="entry name" value="MutL_C"/>
    <property type="match status" value="1"/>
</dbReference>
<gene>
    <name evidence="4 7" type="primary">mutL</name>
    <name evidence="7" type="ORF">O0R46_04980</name>
</gene>
<reference evidence="7" key="1">
    <citation type="submission" date="2022-12" db="EMBL/GenBank/DDBJ databases">
        <title>Peptostreptococcus.</title>
        <authorList>
            <person name="Lee S.H."/>
        </authorList>
    </citation>
    <scope>NUCLEOTIDE SEQUENCE</scope>
    <source>
        <strain evidence="7">CBA3647</strain>
    </source>
</reference>
<dbReference type="Pfam" id="PF13589">
    <property type="entry name" value="HATPase_c_3"/>
    <property type="match status" value="1"/>
</dbReference>
<dbReference type="SUPFAM" id="SSF118116">
    <property type="entry name" value="DNA mismatch repair protein MutL"/>
    <property type="match status" value="1"/>
</dbReference>
<keyword evidence="2 4" id="KW-0227">DNA damage</keyword>
<sequence length="695" mass="79690">MPRINILDDATINKIAAGEVIERPSSIIKELVENSIDSGASSILIEIENGGKDLIKVVDNGCGIEYDDVNKAFMRHATSKISAVEDLSHLNTLGFRGEALASIAAVSKLEMITKTSEDIVGTKVNVNGGKFLSKQATSANKGTQISVKSLFYNTPARLKFLKSIHSESQVINDLVNKIAIGNPNVRIKYINNKKRIYETLGDGNISHVIRMIYGKDISENLIEINSESNLFKIKGYISNNNIYRSNRNMQHIYVNGRYVKSKNIMDIINDSYKAIIPINKFPIYIINIDMDPATVDVNIHPNKLDVKFDKEDQILMEIGDFIRGKLMKSSLLGKYKSSSNSMGTYDSFTYTKPDSNYPKKDNLDSDNIYKPNIEMKTKELDTDDVFGDQWSKLKNKFSKKEKELDETQTKFYTHLPKFDDDEIIDNENTGNKFSKLKDLNNIQSDEVEKDLHNFNTDTGDSKGRFSRLSTYEEFENRESSNSYNKLISVKENKFDIFEESSRNQDFIGLNFVGIIFDTYIMFSRKEDVILVDQHAAHERVKFEMYMKKFKANNVSIQMLIDPIIMELYPNDMESYRKNADIFETYGFLIEEYGHKNISIRGVPNTFGNPESQRFIYEILDNLDKIDNIYDTKYDEIAEIACKSAVKSNDKLNIIEARELIYELEGCDNPYTCPHGRPTMVKMTKYDVEKMFKRKL</sequence>
<dbReference type="NCBIfam" id="TIGR00585">
    <property type="entry name" value="mutl"/>
    <property type="match status" value="1"/>
</dbReference>
<evidence type="ECO:0000259" key="5">
    <source>
        <dbReference type="SMART" id="SM00853"/>
    </source>
</evidence>
<evidence type="ECO:0000256" key="4">
    <source>
        <dbReference type="HAMAP-Rule" id="MF_00149"/>
    </source>
</evidence>
<dbReference type="InterPro" id="IPR036890">
    <property type="entry name" value="HATPase_C_sf"/>
</dbReference>
<protein>
    <recommendedName>
        <fullName evidence="4">DNA mismatch repair protein MutL</fullName>
    </recommendedName>
</protein>
<dbReference type="InterPro" id="IPR013507">
    <property type="entry name" value="DNA_mismatch_S5_2-like"/>
</dbReference>
<dbReference type="HAMAP" id="MF_00149">
    <property type="entry name" value="DNA_mis_repair"/>
    <property type="match status" value="1"/>
</dbReference>
<dbReference type="CDD" id="cd00782">
    <property type="entry name" value="MutL_Trans"/>
    <property type="match status" value="1"/>
</dbReference>
<feature type="domain" description="DNA mismatch repair protein S5" evidence="6">
    <location>
        <begin position="209"/>
        <end position="327"/>
    </location>
</feature>
<dbReference type="InterPro" id="IPR014790">
    <property type="entry name" value="MutL_C"/>
</dbReference>
<dbReference type="SMART" id="SM01340">
    <property type="entry name" value="DNA_mis_repair"/>
    <property type="match status" value="1"/>
</dbReference>
<dbReference type="Gene3D" id="3.30.1540.20">
    <property type="entry name" value="MutL, C-terminal domain, dimerisation subdomain"/>
    <property type="match status" value="1"/>
</dbReference>
<proteinExistence type="inferred from homology"/>
<evidence type="ECO:0000313" key="7">
    <source>
        <dbReference type="EMBL" id="WAW15810.1"/>
    </source>
</evidence>
<keyword evidence="7" id="KW-0540">Nuclease</keyword>
<dbReference type="Gene3D" id="3.30.565.10">
    <property type="entry name" value="Histidine kinase-like ATPase, C-terminal domain"/>
    <property type="match status" value="1"/>
</dbReference>
<dbReference type="InterPro" id="IPR042120">
    <property type="entry name" value="MutL_C_dimsub"/>
</dbReference>
<dbReference type="SUPFAM" id="SSF55874">
    <property type="entry name" value="ATPase domain of HSP90 chaperone/DNA topoisomerase II/histidine kinase"/>
    <property type="match status" value="1"/>
</dbReference>
<keyword evidence="3 4" id="KW-0234">DNA repair</keyword>
<organism evidence="7 8">
    <name type="scientific">Peptostreptococcus equinus</name>
    <dbReference type="NCBI Taxonomy" id="3003601"/>
    <lineage>
        <taxon>Bacteria</taxon>
        <taxon>Bacillati</taxon>
        <taxon>Bacillota</taxon>
        <taxon>Clostridia</taxon>
        <taxon>Peptostreptococcales</taxon>
        <taxon>Peptostreptococcaceae</taxon>
        <taxon>Peptostreptococcus</taxon>
    </lineage>
</organism>
<dbReference type="GO" id="GO:0004519">
    <property type="term" value="F:endonuclease activity"/>
    <property type="evidence" value="ECO:0007669"/>
    <property type="project" value="UniProtKB-KW"/>
</dbReference>
<dbReference type="CDD" id="cd16926">
    <property type="entry name" value="HATPase_MutL-MLH-PMS-like"/>
    <property type="match status" value="1"/>
</dbReference>
<dbReference type="InterPro" id="IPR020667">
    <property type="entry name" value="DNA_mismatch_repair_MutL"/>
</dbReference>
<comment type="function">
    <text evidence="4">This protein is involved in the repair of mismatches in DNA. It is required for dam-dependent methyl-directed DNA mismatch repair. May act as a 'molecular matchmaker', a protein that promotes the formation of a stable complex between two or more DNA-binding proteins in an ATP-dependent manner without itself being part of a final effector complex.</text>
</comment>
<evidence type="ECO:0000256" key="2">
    <source>
        <dbReference type="ARBA" id="ARBA00022763"/>
    </source>
</evidence>
<dbReference type="PANTHER" id="PTHR10073:SF12">
    <property type="entry name" value="DNA MISMATCH REPAIR PROTEIN MLH1"/>
    <property type="match status" value="1"/>
</dbReference>
<dbReference type="InterPro" id="IPR014762">
    <property type="entry name" value="DNA_mismatch_repair_CS"/>
</dbReference>
<feature type="domain" description="MutL C-terminal dimerisation" evidence="5">
    <location>
        <begin position="511"/>
        <end position="651"/>
    </location>
</feature>
<dbReference type="Pfam" id="PF01119">
    <property type="entry name" value="DNA_mis_repair"/>
    <property type="match status" value="1"/>
</dbReference>
<name>A0ABY7JUZ4_9FIRM</name>
<dbReference type="Proteomes" id="UP001164187">
    <property type="component" value="Chromosome"/>
</dbReference>
<dbReference type="Gene3D" id="3.30.230.10">
    <property type="match status" value="1"/>
</dbReference>
<dbReference type="RefSeq" id="WP_269312491.1">
    <property type="nucleotide sequence ID" value="NZ_CP114052.1"/>
</dbReference>
<evidence type="ECO:0000256" key="1">
    <source>
        <dbReference type="ARBA" id="ARBA00006082"/>
    </source>
</evidence>
<evidence type="ECO:0000313" key="8">
    <source>
        <dbReference type="Proteomes" id="UP001164187"/>
    </source>
</evidence>
<comment type="similarity">
    <text evidence="1 4">Belongs to the DNA mismatch repair MutL/HexB family.</text>
</comment>
<evidence type="ECO:0000259" key="6">
    <source>
        <dbReference type="SMART" id="SM01340"/>
    </source>
</evidence>
<accession>A0ABY7JUZ4</accession>
<evidence type="ECO:0000256" key="3">
    <source>
        <dbReference type="ARBA" id="ARBA00023204"/>
    </source>
</evidence>
<dbReference type="InterPro" id="IPR038973">
    <property type="entry name" value="MutL/Mlh/Pms-like"/>
</dbReference>
<dbReference type="SMART" id="SM00853">
    <property type="entry name" value="MutL_C"/>
    <property type="match status" value="1"/>
</dbReference>